<name>A0A0B3YF28_9ALTE</name>
<dbReference type="PIRSF" id="PIRSF009407">
    <property type="entry name" value="IDH_monmr"/>
    <property type="match status" value="1"/>
</dbReference>
<keyword evidence="15" id="KW-1185">Reference proteome</keyword>
<feature type="binding site" evidence="13">
    <location>
        <position position="135"/>
    </location>
    <ligand>
        <name>NADP(+)</name>
        <dbReference type="ChEBI" id="CHEBI:58349"/>
    </ligand>
</feature>
<evidence type="ECO:0000313" key="14">
    <source>
        <dbReference type="EMBL" id="KHT52540.1"/>
    </source>
</evidence>
<reference evidence="14 15" key="1">
    <citation type="submission" date="2014-12" db="EMBL/GenBank/DDBJ databases">
        <title>Genome sequencing of Alteromonas marina AD001.</title>
        <authorList>
            <person name="Adrian T.G.S."/>
            <person name="Chan K.G."/>
        </authorList>
    </citation>
    <scope>NUCLEOTIDE SEQUENCE [LARGE SCALE GENOMIC DNA]</scope>
    <source>
        <strain evidence="14 15">AD001</strain>
    </source>
</reference>
<feature type="site" description="Critical for catalysis" evidence="10">
    <location>
        <position position="420"/>
    </location>
</feature>
<organism evidence="14 15">
    <name type="scientific">Alteromonas marina</name>
    <dbReference type="NCBI Taxonomy" id="203795"/>
    <lineage>
        <taxon>Bacteria</taxon>
        <taxon>Pseudomonadati</taxon>
        <taxon>Pseudomonadota</taxon>
        <taxon>Gammaproteobacteria</taxon>
        <taxon>Alteromonadales</taxon>
        <taxon>Alteromonadaceae</taxon>
        <taxon>Alteromonas/Salinimonas group</taxon>
        <taxon>Alteromonas</taxon>
    </lineage>
</organism>
<dbReference type="Pfam" id="PF03971">
    <property type="entry name" value="IDH"/>
    <property type="match status" value="1"/>
</dbReference>
<dbReference type="PANTHER" id="PTHR36999">
    <property type="entry name" value="ISOCITRATE DEHYDROGENASE [NADP]"/>
    <property type="match status" value="1"/>
</dbReference>
<comment type="caution">
    <text evidence="14">The sequence shown here is derived from an EMBL/GenBank/DDBJ whole genome shotgun (WGS) entry which is preliminary data.</text>
</comment>
<dbReference type="GO" id="GO:0006099">
    <property type="term" value="P:tricarboxylic acid cycle"/>
    <property type="evidence" value="ECO:0007669"/>
    <property type="project" value="UniProtKB-KW"/>
</dbReference>
<dbReference type="OrthoDB" id="9807643at2"/>
<feature type="site" description="Critical for catalysis" evidence="10">
    <location>
        <position position="255"/>
    </location>
</feature>
<dbReference type="Proteomes" id="UP000031197">
    <property type="component" value="Unassembled WGS sequence"/>
</dbReference>
<evidence type="ECO:0000256" key="7">
    <source>
        <dbReference type="ARBA" id="ARBA00023554"/>
    </source>
</evidence>
<evidence type="ECO:0000313" key="15">
    <source>
        <dbReference type="Proteomes" id="UP000031197"/>
    </source>
</evidence>
<evidence type="ECO:0000256" key="2">
    <source>
        <dbReference type="ARBA" id="ARBA00022532"/>
    </source>
</evidence>
<keyword evidence="2 9" id="KW-0816">Tricarboxylic acid cycle</keyword>
<evidence type="ECO:0000256" key="11">
    <source>
        <dbReference type="PIRSR" id="PIRSR009407-2"/>
    </source>
</evidence>
<evidence type="ECO:0000256" key="8">
    <source>
        <dbReference type="ARBA" id="ARBA00046318"/>
    </source>
</evidence>
<evidence type="ECO:0000256" key="9">
    <source>
        <dbReference type="PIRNR" id="PIRNR009407"/>
    </source>
</evidence>
<evidence type="ECO:0000256" key="1">
    <source>
        <dbReference type="ARBA" id="ARBA00022435"/>
    </source>
</evidence>
<comment type="cofactor">
    <cofactor evidence="12">
        <name>Mg(2+)</name>
        <dbReference type="ChEBI" id="CHEBI:18420"/>
    </cofactor>
    <cofactor evidence="12">
        <name>Mn(2+)</name>
        <dbReference type="ChEBI" id="CHEBI:29035"/>
    </cofactor>
    <text evidence="12">Binds 1 Mg(2+) or Mn(2+) ion per subunit.</text>
</comment>
<sequence>MTKSKIIYTKTDEAPMLATYSLLPIIQKFAAAADIDVELSDISLAARVLANFPEYLSEEQRVPDALAELGEMTQDPNANIIKLPNISASIPQLRATIKELNAKGFNVPAFPDSPKTAEDEEIRERYGKVLGSAVNPVLREGNSDRRAPTAVKNYARKHPHSMGEWSQASRSHVAHMRGGDFYSGEKSVIVEKDGYVSIEFTGKDGSKKTLKPRVDLLAGEVIDGMFMSKKALCEFFEEQIEDAKNTGILFSLHVKATMMKVSHPIVFGHCVKVFYKDLFNKWGDLFEELGVNPNNGLGSVYDKIASLPESQRSEIQKDINACYADRPPMAMVNSDKGISNLHVPSDVIVDASMPAMIRNSGQMWGPDGKAHDTKAVIPESTYATIYQEVINFCKTHGAFDPTTMGTVPNVGLMAQKAEEYGSHDKTFELEADGTVSIVDQDGNVLISHDVEEGDIWRMCQVKDAPIQDWVKLAVTRSRQSGMPAVFWLDDERAHDAQLIKKVEKYLQDHDTNGLDIQIMSPVRAIRYSMERAIRGLDTISVTGNVLRDYLTDLFPILELGTSAKMLSIVPLMAGGGLYETGAGGSAPKHVQQFVEEGHLRWDSLGEFLALAVSLEDVAIKHSNTKAKVIATALDKATEKLLNNGKSPLRKAGQLDNRGSHVYLGLYWAEEVANQTEDADLAAQFKPVYEELSAKIDDILAEIDATQGSAQDIGGYYYPDEDKLFATMSPSKTLKAILGA</sequence>
<evidence type="ECO:0000256" key="4">
    <source>
        <dbReference type="ARBA" id="ARBA00022842"/>
    </source>
</evidence>
<dbReference type="RefSeq" id="WP_039220658.1">
    <property type="nucleotide sequence ID" value="NZ_JWLW01000017.1"/>
</dbReference>
<dbReference type="GO" id="GO:0046872">
    <property type="term" value="F:metal ion binding"/>
    <property type="evidence" value="ECO:0007669"/>
    <property type="project" value="UniProtKB-KW"/>
</dbReference>
<evidence type="ECO:0000256" key="12">
    <source>
        <dbReference type="PIRSR" id="PIRSR009407-3"/>
    </source>
</evidence>
<feature type="binding site" evidence="13">
    <location>
        <begin position="82"/>
        <end position="87"/>
    </location>
    <ligand>
        <name>NADP(+)</name>
        <dbReference type="ChEBI" id="CHEBI:58349"/>
    </ligand>
</feature>
<evidence type="ECO:0000256" key="13">
    <source>
        <dbReference type="PIRSR" id="PIRSR009407-4"/>
    </source>
</evidence>
<dbReference type="NCBIfam" id="TIGR00178">
    <property type="entry name" value="monomer_idh"/>
    <property type="match status" value="1"/>
</dbReference>
<gene>
    <name evidence="14" type="ORF">RJ41_11310</name>
</gene>
<dbReference type="PANTHER" id="PTHR36999:SF1">
    <property type="entry name" value="ISOCITRATE DEHYDROGENASE (NADP(+))"/>
    <property type="match status" value="1"/>
</dbReference>
<dbReference type="EMBL" id="JWLW01000017">
    <property type="protein sequence ID" value="KHT52540.1"/>
    <property type="molecule type" value="Genomic_DNA"/>
</dbReference>
<feature type="binding site" evidence="11">
    <location>
        <position position="145"/>
    </location>
    <ligand>
        <name>D-threo-isocitrate</name>
        <dbReference type="ChEBI" id="CHEBI:15562"/>
    </ligand>
</feature>
<accession>A0A0B3YF28</accession>
<keyword evidence="5 9" id="KW-0521">NADP</keyword>
<dbReference type="EC" id="1.1.1.42" evidence="9"/>
<dbReference type="SUPFAM" id="SSF53659">
    <property type="entry name" value="Isocitrate/Isopropylmalate dehydrogenase-like"/>
    <property type="match status" value="1"/>
</dbReference>
<protein>
    <recommendedName>
        <fullName evidence="9">Isocitrate dehydrogenase [NADP]</fullName>
        <ecNumber evidence="9">1.1.1.42</ecNumber>
    </recommendedName>
    <alternativeName>
        <fullName evidence="9">Oxalosuccinate decarboxylase</fullName>
    </alternativeName>
</protein>
<dbReference type="AlphaFoldDB" id="A0A0B3YF28"/>
<comment type="catalytic activity">
    <reaction evidence="7 9">
        <text>D-threo-isocitrate + NADP(+) = 2-oxoglutarate + CO2 + NADPH</text>
        <dbReference type="Rhea" id="RHEA:19629"/>
        <dbReference type="ChEBI" id="CHEBI:15562"/>
        <dbReference type="ChEBI" id="CHEBI:16526"/>
        <dbReference type="ChEBI" id="CHEBI:16810"/>
        <dbReference type="ChEBI" id="CHEBI:57783"/>
        <dbReference type="ChEBI" id="CHEBI:58349"/>
        <dbReference type="EC" id="1.1.1.42"/>
    </reaction>
</comment>
<dbReference type="GO" id="GO:0006097">
    <property type="term" value="P:glyoxylate cycle"/>
    <property type="evidence" value="ECO:0007669"/>
    <property type="project" value="UniProtKB-KW"/>
</dbReference>
<evidence type="ECO:0000256" key="10">
    <source>
        <dbReference type="PIRSR" id="PIRSR009407-1"/>
    </source>
</evidence>
<keyword evidence="6 9" id="KW-0560">Oxidoreductase</keyword>
<dbReference type="GO" id="GO:0004450">
    <property type="term" value="F:isocitrate dehydrogenase (NADP+) activity"/>
    <property type="evidence" value="ECO:0007669"/>
    <property type="project" value="UniProtKB-EC"/>
</dbReference>
<feature type="binding site" evidence="13">
    <location>
        <begin position="600"/>
        <end position="602"/>
    </location>
    <ligand>
        <name>NADP(+)</name>
        <dbReference type="ChEBI" id="CHEBI:58349"/>
    </ligand>
</feature>
<comment type="similarity">
    <text evidence="8 9">Belongs to the monomeric-type IDH family.</text>
</comment>
<keyword evidence="3 12" id="KW-0479">Metal-binding</keyword>
<feature type="binding site" evidence="12">
    <location>
        <position position="350"/>
    </location>
    <ligand>
        <name>Mg(2+)</name>
        <dbReference type="ChEBI" id="CHEBI:18420"/>
    </ligand>
</feature>
<feature type="binding site" evidence="12">
    <location>
        <position position="552"/>
    </location>
    <ligand>
        <name>Mg(2+)</name>
        <dbReference type="ChEBI" id="CHEBI:18420"/>
    </ligand>
</feature>
<keyword evidence="4 12" id="KW-0460">Magnesium</keyword>
<feature type="binding site" evidence="11">
    <location>
        <begin position="132"/>
        <end position="139"/>
    </location>
    <ligand>
        <name>substrate</name>
    </ligand>
</feature>
<keyword evidence="1 9" id="KW-0329">Glyoxylate bypass</keyword>
<feature type="binding site" evidence="12">
    <location>
        <position position="548"/>
    </location>
    <ligand>
        <name>Mg(2+)</name>
        <dbReference type="ChEBI" id="CHEBI:18420"/>
    </ligand>
</feature>
<feature type="binding site" evidence="11">
    <location>
        <position position="547"/>
    </location>
    <ligand>
        <name>D-threo-isocitrate</name>
        <dbReference type="ChEBI" id="CHEBI:15562"/>
    </ligand>
</feature>
<dbReference type="InterPro" id="IPR004436">
    <property type="entry name" value="Isocitrate_DH_NADP_mono"/>
</dbReference>
<evidence type="ECO:0000256" key="3">
    <source>
        <dbReference type="ARBA" id="ARBA00022723"/>
    </source>
</evidence>
<feature type="binding site" evidence="13">
    <location>
        <position position="589"/>
    </location>
    <ligand>
        <name>NADP(+)</name>
        <dbReference type="ChEBI" id="CHEBI:58349"/>
    </ligand>
</feature>
<feature type="binding site" evidence="13">
    <location>
        <begin position="584"/>
        <end position="585"/>
    </location>
    <ligand>
        <name>NADP(+)</name>
        <dbReference type="ChEBI" id="CHEBI:58349"/>
    </ligand>
</feature>
<proteinExistence type="inferred from homology"/>
<evidence type="ECO:0000256" key="6">
    <source>
        <dbReference type="ARBA" id="ARBA00023002"/>
    </source>
</evidence>
<dbReference type="Gene3D" id="3.40.718.10">
    <property type="entry name" value="Isopropylmalate Dehydrogenase"/>
    <property type="match status" value="1"/>
</dbReference>
<feature type="binding site" evidence="13">
    <location>
        <position position="649"/>
    </location>
    <ligand>
        <name>NADP(+)</name>
        <dbReference type="ChEBI" id="CHEBI:58349"/>
    </ligand>
</feature>
<evidence type="ECO:0000256" key="5">
    <source>
        <dbReference type="ARBA" id="ARBA00022857"/>
    </source>
</evidence>